<dbReference type="Pfam" id="PF10400">
    <property type="entry name" value="Vir_act_alpha_C"/>
    <property type="match status" value="1"/>
</dbReference>
<feature type="domain" description="Transcription regulator PadR C-terminal" evidence="2">
    <location>
        <begin position="98"/>
        <end position="174"/>
    </location>
</feature>
<accession>A0A558A2Y6</accession>
<comment type="caution">
    <text evidence="3">The sequence shown here is derived from an EMBL/GenBank/DDBJ whole genome shotgun (WGS) entry which is preliminary data.</text>
</comment>
<protein>
    <submittedName>
        <fullName evidence="3">PadR family transcriptional regulator</fullName>
    </submittedName>
</protein>
<organism evidence="3 4">
    <name type="scientific">Amycolatopsis acidiphila</name>
    <dbReference type="NCBI Taxonomy" id="715473"/>
    <lineage>
        <taxon>Bacteria</taxon>
        <taxon>Bacillati</taxon>
        <taxon>Actinomycetota</taxon>
        <taxon>Actinomycetes</taxon>
        <taxon>Pseudonocardiales</taxon>
        <taxon>Pseudonocardiaceae</taxon>
        <taxon>Amycolatopsis</taxon>
    </lineage>
</organism>
<keyword evidence="4" id="KW-1185">Reference proteome</keyword>
<proteinExistence type="predicted"/>
<dbReference type="InterPro" id="IPR036390">
    <property type="entry name" value="WH_DNA-bd_sf"/>
</dbReference>
<dbReference type="EMBL" id="VJZA01000058">
    <property type="protein sequence ID" value="TVT18624.1"/>
    <property type="molecule type" value="Genomic_DNA"/>
</dbReference>
<feature type="domain" description="Transcription regulator PadR N-terminal" evidence="1">
    <location>
        <begin position="14"/>
        <end position="85"/>
    </location>
</feature>
<evidence type="ECO:0000313" key="4">
    <source>
        <dbReference type="Proteomes" id="UP000318578"/>
    </source>
</evidence>
<gene>
    <name evidence="3" type="ORF">FNH06_27175</name>
</gene>
<dbReference type="Pfam" id="PF03551">
    <property type="entry name" value="PadR"/>
    <property type="match status" value="1"/>
</dbReference>
<evidence type="ECO:0000259" key="2">
    <source>
        <dbReference type="Pfam" id="PF10400"/>
    </source>
</evidence>
<dbReference type="OrthoDB" id="3186544at2"/>
<dbReference type="InterPro" id="IPR018309">
    <property type="entry name" value="Tscrpt_reg_PadR_C"/>
</dbReference>
<dbReference type="InterPro" id="IPR005149">
    <property type="entry name" value="Tscrpt_reg_PadR_N"/>
</dbReference>
<evidence type="ECO:0000259" key="1">
    <source>
        <dbReference type="Pfam" id="PF03551"/>
    </source>
</evidence>
<dbReference type="Proteomes" id="UP000318578">
    <property type="component" value="Unassembled WGS sequence"/>
</dbReference>
<dbReference type="Gene3D" id="6.10.140.190">
    <property type="match status" value="1"/>
</dbReference>
<evidence type="ECO:0000313" key="3">
    <source>
        <dbReference type="EMBL" id="TVT18624.1"/>
    </source>
</evidence>
<name>A0A558A2Y6_9PSEU</name>
<dbReference type="SUPFAM" id="SSF46785">
    <property type="entry name" value="Winged helix' DNA-binding domain"/>
    <property type="match status" value="1"/>
</dbReference>
<reference evidence="3 4" key="1">
    <citation type="submission" date="2019-07" db="EMBL/GenBank/DDBJ databases">
        <title>New species of Amycolatopsis and Streptomyces.</title>
        <authorList>
            <person name="Duangmal K."/>
            <person name="Teo W.F.A."/>
            <person name="Lipun K."/>
        </authorList>
    </citation>
    <scope>NUCLEOTIDE SEQUENCE [LARGE SCALE GENOMIC DNA]</scope>
    <source>
        <strain evidence="3 4">JCM 30562</strain>
    </source>
</reference>
<dbReference type="RefSeq" id="WP_144642754.1">
    <property type="nucleotide sequence ID" value="NZ_BNAX01000005.1"/>
</dbReference>
<dbReference type="PANTHER" id="PTHR43252">
    <property type="entry name" value="TRANSCRIPTIONAL REGULATOR YQJI"/>
    <property type="match status" value="1"/>
</dbReference>
<dbReference type="InterPro" id="IPR036388">
    <property type="entry name" value="WH-like_DNA-bd_sf"/>
</dbReference>
<dbReference type="Gene3D" id="1.10.10.10">
    <property type="entry name" value="Winged helix-like DNA-binding domain superfamily/Winged helix DNA-binding domain"/>
    <property type="match status" value="1"/>
</dbReference>
<dbReference type="PANTHER" id="PTHR43252:SF6">
    <property type="entry name" value="NEGATIVE TRANSCRIPTION REGULATOR PADR"/>
    <property type="match status" value="1"/>
</dbReference>
<sequence length="176" mass="20482">MSSRRLSTTSYVVLGTIGLRGPSTPYDLKRAVGHSVGYFWSFPHAQLYSEPERLEKMGLLEVETEETGRRRKTYRITAEGRQALRDWLGSPTNEHFEMRDIAELKLFFNELGDPGNVASLAREQIKQHEERISVYEQMQRRFGGDDRVARRMITLRLGLEMEHAALRFWKSVAEEY</sequence>
<dbReference type="AlphaFoldDB" id="A0A558A2Y6"/>